<organism evidence="3 4">
    <name type="scientific">Paenibacillus foliorum</name>
    <dbReference type="NCBI Taxonomy" id="2654974"/>
    <lineage>
        <taxon>Bacteria</taxon>
        <taxon>Bacillati</taxon>
        <taxon>Bacillota</taxon>
        <taxon>Bacilli</taxon>
        <taxon>Bacillales</taxon>
        <taxon>Paenibacillaceae</taxon>
        <taxon>Paenibacillus</taxon>
    </lineage>
</organism>
<accession>A0A972K4P5</accession>
<dbReference type="RefSeq" id="WP_171655413.1">
    <property type="nucleotide sequence ID" value="NZ_WHOD01000108.1"/>
</dbReference>
<evidence type="ECO:0000259" key="2">
    <source>
        <dbReference type="PROSITE" id="PS50110"/>
    </source>
</evidence>
<name>A0A972K4P5_9BACL</name>
<evidence type="ECO:0000313" key="4">
    <source>
        <dbReference type="Proteomes" id="UP000641588"/>
    </source>
</evidence>
<dbReference type="EMBL" id="WHOD01000108">
    <property type="protein sequence ID" value="NOU97163.1"/>
    <property type="molecule type" value="Genomic_DNA"/>
</dbReference>
<dbReference type="GO" id="GO:0000160">
    <property type="term" value="P:phosphorelay signal transduction system"/>
    <property type="evidence" value="ECO:0007669"/>
    <property type="project" value="InterPro"/>
</dbReference>
<protein>
    <submittedName>
        <fullName evidence="3">Response regulator</fullName>
    </submittedName>
</protein>
<dbReference type="InterPro" id="IPR001789">
    <property type="entry name" value="Sig_transdc_resp-reg_receiver"/>
</dbReference>
<evidence type="ECO:0000256" key="1">
    <source>
        <dbReference type="PROSITE-ProRule" id="PRU00169"/>
    </source>
</evidence>
<reference evidence="3" key="1">
    <citation type="submission" date="2019-10" db="EMBL/GenBank/DDBJ databases">
        <title>Description of Paenibacillus glebae sp. nov.</title>
        <authorList>
            <person name="Carlier A."/>
            <person name="Qi S."/>
        </authorList>
    </citation>
    <scope>NUCLEOTIDE SEQUENCE</scope>
    <source>
        <strain evidence="3">LMG 31456</strain>
    </source>
</reference>
<dbReference type="InterPro" id="IPR011006">
    <property type="entry name" value="CheY-like_superfamily"/>
</dbReference>
<keyword evidence="1" id="KW-0597">Phosphoprotein</keyword>
<sequence length="120" mass="13279">MARIMVVDDSMFMRLMIKNILSELGHEIVAEASNGLEAVALFLQHSPDLVTLDITMPEMDGITALKEIKSYKSDSKIIMVSAMGQQSFVIQTITLGASDFITKPFDKDRVAEAVKKVLNM</sequence>
<feature type="modified residue" description="4-aspartylphosphate" evidence="1">
    <location>
        <position position="53"/>
    </location>
</feature>
<dbReference type="AlphaFoldDB" id="A0A972K4P5"/>
<dbReference type="Pfam" id="PF00072">
    <property type="entry name" value="Response_reg"/>
    <property type="match status" value="1"/>
</dbReference>
<dbReference type="Proteomes" id="UP000641588">
    <property type="component" value="Unassembled WGS sequence"/>
</dbReference>
<evidence type="ECO:0000313" key="3">
    <source>
        <dbReference type="EMBL" id="NOU97163.1"/>
    </source>
</evidence>
<dbReference type="PROSITE" id="PS50110">
    <property type="entry name" value="RESPONSE_REGULATORY"/>
    <property type="match status" value="1"/>
</dbReference>
<comment type="caution">
    <text evidence="3">The sequence shown here is derived from an EMBL/GenBank/DDBJ whole genome shotgun (WGS) entry which is preliminary data.</text>
</comment>
<dbReference type="Gene3D" id="3.40.50.2300">
    <property type="match status" value="1"/>
</dbReference>
<dbReference type="SUPFAM" id="SSF52172">
    <property type="entry name" value="CheY-like"/>
    <property type="match status" value="1"/>
</dbReference>
<dbReference type="PANTHER" id="PTHR43228">
    <property type="entry name" value="TWO-COMPONENT RESPONSE REGULATOR"/>
    <property type="match status" value="1"/>
</dbReference>
<dbReference type="InterPro" id="IPR052048">
    <property type="entry name" value="ST_Response_Regulator"/>
</dbReference>
<feature type="domain" description="Response regulatory" evidence="2">
    <location>
        <begin position="3"/>
        <end position="118"/>
    </location>
</feature>
<dbReference type="PANTHER" id="PTHR43228:SF1">
    <property type="entry name" value="TWO-COMPONENT RESPONSE REGULATOR ARR22"/>
    <property type="match status" value="1"/>
</dbReference>
<dbReference type="SMART" id="SM00448">
    <property type="entry name" value="REC"/>
    <property type="match status" value="1"/>
</dbReference>
<proteinExistence type="predicted"/>
<keyword evidence="4" id="KW-1185">Reference proteome</keyword>
<gene>
    <name evidence="3" type="ORF">GC093_28635</name>
</gene>